<organism evidence="3 4">
    <name type="scientific">Coraliomargarita akajimensis (strain DSM 45221 / IAM 15411 / JCM 23193 / KCTC 12865 / 04OKA010-24)</name>
    <dbReference type="NCBI Taxonomy" id="583355"/>
    <lineage>
        <taxon>Bacteria</taxon>
        <taxon>Pseudomonadati</taxon>
        <taxon>Verrucomicrobiota</taxon>
        <taxon>Opitutia</taxon>
        <taxon>Puniceicoccales</taxon>
        <taxon>Coraliomargaritaceae</taxon>
        <taxon>Coraliomargarita</taxon>
    </lineage>
</organism>
<name>D5ER98_CORAD</name>
<accession>D5ER98</accession>
<dbReference type="InterPro" id="IPR036388">
    <property type="entry name" value="WH-like_DNA-bd_sf"/>
</dbReference>
<dbReference type="Gene3D" id="1.10.10.10">
    <property type="entry name" value="Winged helix-like DNA-binding domain superfamily/Winged helix DNA-binding domain"/>
    <property type="match status" value="1"/>
</dbReference>
<dbReference type="Pfam" id="PF00480">
    <property type="entry name" value="ROK"/>
    <property type="match status" value="1"/>
</dbReference>
<dbReference type="PANTHER" id="PTHR18964:SF149">
    <property type="entry name" value="BIFUNCTIONAL UDP-N-ACETYLGLUCOSAMINE 2-EPIMERASE_N-ACETYLMANNOSAMINE KINASE"/>
    <property type="match status" value="1"/>
</dbReference>
<dbReference type="eggNOG" id="COG1940">
    <property type="taxonomic scope" value="Bacteria"/>
</dbReference>
<keyword evidence="4" id="KW-1185">Reference proteome</keyword>
<comment type="similarity">
    <text evidence="1">Belongs to the ROK (NagC/XylR) family.</text>
</comment>
<dbReference type="RefSeq" id="WP_013044660.1">
    <property type="nucleotide sequence ID" value="NC_014008.1"/>
</dbReference>
<gene>
    <name evidence="3" type="ordered locus">Caka_2929</name>
</gene>
<protein>
    <submittedName>
        <fullName evidence="3">ROK family protein</fullName>
    </submittedName>
</protein>
<feature type="domain" description="HTH marR-type" evidence="2">
    <location>
        <begin position="17"/>
        <end position="60"/>
    </location>
</feature>
<reference evidence="3 4" key="1">
    <citation type="journal article" date="2010" name="Stand. Genomic Sci.">
        <title>Complete genome sequence of Coraliomargarita akajimensis type strain (04OKA010-24).</title>
        <authorList>
            <person name="Mavromatis K."/>
            <person name="Abt B."/>
            <person name="Brambilla E."/>
            <person name="Lapidus A."/>
            <person name="Copeland A."/>
            <person name="Deshpande S."/>
            <person name="Nolan M."/>
            <person name="Lucas S."/>
            <person name="Tice H."/>
            <person name="Cheng J.F."/>
            <person name="Han C."/>
            <person name="Detter J.C."/>
            <person name="Woyke T."/>
            <person name="Goodwin L."/>
            <person name="Pitluck S."/>
            <person name="Held B."/>
            <person name="Brettin T."/>
            <person name="Tapia R."/>
            <person name="Ivanova N."/>
            <person name="Mikhailova N."/>
            <person name="Pati A."/>
            <person name="Liolios K."/>
            <person name="Chen A."/>
            <person name="Palaniappan K."/>
            <person name="Land M."/>
            <person name="Hauser L."/>
            <person name="Chang Y.J."/>
            <person name="Jeffries C.D."/>
            <person name="Rohde M."/>
            <person name="Goker M."/>
            <person name="Bristow J."/>
            <person name="Eisen J.A."/>
            <person name="Markowitz V."/>
            <person name="Hugenholtz P."/>
            <person name="Klenk H.P."/>
            <person name="Kyrpides N.C."/>
        </authorList>
    </citation>
    <scope>NUCLEOTIDE SEQUENCE [LARGE SCALE GENOMIC DNA]</scope>
    <source>
        <strain evidence="4">DSM 45221 / IAM 15411 / JCM 23193 / KCTC 12865</strain>
    </source>
</reference>
<dbReference type="STRING" id="583355.Caka_2929"/>
<dbReference type="Pfam" id="PF01047">
    <property type="entry name" value="MarR"/>
    <property type="match status" value="1"/>
</dbReference>
<dbReference type="SUPFAM" id="SSF46785">
    <property type="entry name" value="Winged helix' DNA-binding domain"/>
    <property type="match status" value="1"/>
</dbReference>
<evidence type="ECO:0000256" key="1">
    <source>
        <dbReference type="ARBA" id="ARBA00006479"/>
    </source>
</evidence>
<evidence type="ECO:0000259" key="2">
    <source>
        <dbReference type="Pfam" id="PF01047"/>
    </source>
</evidence>
<dbReference type="Proteomes" id="UP000000925">
    <property type="component" value="Chromosome"/>
</dbReference>
<dbReference type="Gene3D" id="3.30.420.40">
    <property type="match status" value="2"/>
</dbReference>
<dbReference type="KEGG" id="caa:Caka_2929"/>
<dbReference type="InterPro" id="IPR036390">
    <property type="entry name" value="WH_DNA-bd_sf"/>
</dbReference>
<dbReference type="eggNOG" id="COG1846">
    <property type="taxonomic scope" value="Bacteria"/>
</dbReference>
<dbReference type="SUPFAM" id="SSF53067">
    <property type="entry name" value="Actin-like ATPase domain"/>
    <property type="match status" value="1"/>
</dbReference>
<dbReference type="PANTHER" id="PTHR18964">
    <property type="entry name" value="ROK (REPRESSOR, ORF, KINASE) FAMILY"/>
    <property type="match status" value="1"/>
</dbReference>
<dbReference type="InterPro" id="IPR000600">
    <property type="entry name" value="ROK"/>
</dbReference>
<dbReference type="AlphaFoldDB" id="D5ER98"/>
<dbReference type="EMBL" id="CP001998">
    <property type="protein sequence ID" value="ADE55942.1"/>
    <property type="molecule type" value="Genomic_DNA"/>
</dbReference>
<proteinExistence type="inferred from homology"/>
<evidence type="ECO:0000313" key="4">
    <source>
        <dbReference type="Proteomes" id="UP000000925"/>
    </source>
</evidence>
<dbReference type="OrthoDB" id="9796533at2"/>
<sequence length="400" mass="42379">MSPKQRYDRSDIRRLNAVSVLNQLRTHGALSRAQIAGRLGLTRATVSNIATDLLEASLISETEYDEGGAGRPGLLLNLNPDCGSMIAVDIDLDRISVVLANVGQEIQWRSDMPLKAGAPADASLAQAAELIGEALQLSESKGLSCFGICVAWAGLVNREDGQLEYGPTFGWEHVPLKADWESRFGVPVYVENEAHAGAQGVHHLGPYAGTRNLIYLSLGVGLAAGVFVDGVLLRGKQGFAGQVGHTHFAENGIACSCGKSGCWVTEIGASALRRKLEAAGVAIPESKTAGVAWLDHVEAHARAGDAVVLSVLQELAQQLGRGSARLVQTFNPSIILIGGRMATLMGLVEPSIREALEAETLSYMAEPLRLVVSDSSEDHLQGCLATVFDSIMKNPAIRAS</sequence>
<evidence type="ECO:0000313" key="3">
    <source>
        <dbReference type="EMBL" id="ADE55942.1"/>
    </source>
</evidence>
<dbReference type="InterPro" id="IPR000835">
    <property type="entry name" value="HTH_MarR-typ"/>
</dbReference>
<dbReference type="InterPro" id="IPR043129">
    <property type="entry name" value="ATPase_NBD"/>
</dbReference>
<dbReference type="CDD" id="cd24076">
    <property type="entry name" value="ASKHA_ATPase_ROK_BsXylR-like"/>
    <property type="match status" value="1"/>
</dbReference>
<dbReference type="HOGENOM" id="CLU_036604_13_2_0"/>
<dbReference type="GO" id="GO:0003700">
    <property type="term" value="F:DNA-binding transcription factor activity"/>
    <property type="evidence" value="ECO:0007669"/>
    <property type="project" value="InterPro"/>
</dbReference>